<dbReference type="EMBL" id="CM046109">
    <property type="protein sequence ID" value="KAI8441793.1"/>
    <property type="molecule type" value="Genomic_DNA"/>
</dbReference>
<proteinExistence type="predicted"/>
<comment type="caution">
    <text evidence="1">The sequence shown here is derived from an EMBL/GenBank/DDBJ whole genome shotgun (WGS) entry which is preliminary data.</text>
</comment>
<accession>A0ACC0KZ84</accession>
<reference evidence="1 2" key="1">
    <citation type="journal article" date="2022" name="Genome Biol. Evol.">
        <title>The Spruce Budworm Genome: Reconstructing the Evolutionary History of Antifreeze Proteins.</title>
        <authorList>
            <person name="Beliveau C."/>
            <person name="Gagne P."/>
            <person name="Picq S."/>
            <person name="Vernygora O."/>
            <person name="Keeling C.I."/>
            <person name="Pinkney K."/>
            <person name="Doucet D."/>
            <person name="Wen F."/>
            <person name="Johnston J.S."/>
            <person name="Maaroufi H."/>
            <person name="Boyle B."/>
            <person name="Laroche J."/>
            <person name="Dewar K."/>
            <person name="Juretic N."/>
            <person name="Blackburn G."/>
            <person name="Nisole A."/>
            <person name="Brunet B."/>
            <person name="Brandao M."/>
            <person name="Lumley L."/>
            <person name="Duan J."/>
            <person name="Quan G."/>
            <person name="Lucarotti C.J."/>
            <person name="Roe A.D."/>
            <person name="Sperling F.A.H."/>
            <person name="Levesque R.C."/>
            <person name="Cusson M."/>
        </authorList>
    </citation>
    <scope>NUCLEOTIDE SEQUENCE [LARGE SCALE GENOMIC DNA]</scope>
    <source>
        <strain evidence="1">Glfc:IPQL:Cfum</strain>
    </source>
</reference>
<keyword evidence="2" id="KW-1185">Reference proteome</keyword>
<protein>
    <submittedName>
        <fullName evidence="1">Uncharacterized protein</fullName>
    </submittedName>
</protein>
<gene>
    <name evidence="1" type="ORF">MSG28_005479</name>
</gene>
<name>A0ACC0KZ84_CHOFU</name>
<sequence length="128" mass="14661">MDVDELVAELEASVRRLQLRCESSSESRCSSRGHHFRDVWWQFCGGVIAGLCLVSDAVMRLAHETHKHLALDALLQRRCLYIMSGVSRYEFTHAVLGGEDSVWRAQRVPRRRRVAVILRSRPPPQPQP</sequence>
<dbReference type="Proteomes" id="UP001064048">
    <property type="component" value="Chromosome 9"/>
</dbReference>
<evidence type="ECO:0000313" key="1">
    <source>
        <dbReference type="EMBL" id="KAI8441793.1"/>
    </source>
</evidence>
<evidence type="ECO:0000313" key="2">
    <source>
        <dbReference type="Proteomes" id="UP001064048"/>
    </source>
</evidence>
<organism evidence="1 2">
    <name type="scientific">Choristoneura fumiferana</name>
    <name type="common">Spruce budworm moth</name>
    <name type="synonym">Archips fumiferana</name>
    <dbReference type="NCBI Taxonomy" id="7141"/>
    <lineage>
        <taxon>Eukaryota</taxon>
        <taxon>Metazoa</taxon>
        <taxon>Ecdysozoa</taxon>
        <taxon>Arthropoda</taxon>
        <taxon>Hexapoda</taxon>
        <taxon>Insecta</taxon>
        <taxon>Pterygota</taxon>
        <taxon>Neoptera</taxon>
        <taxon>Endopterygota</taxon>
        <taxon>Lepidoptera</taxon>
        <taxon>Glossata</taxon>
        <taxon>Ditrysia</taxon>
        <taxon>Tortricoidea</taxon>
        <taxon>Tortricidae</taxon>
        <taxon>Tortricinae</taxon>
        <taxon>Choristoneura</taxon>
    </lineage>
</organism>